<proteinExistence type="predicted"/>
<organism evidence="1">
    <name type="scientific">Anguilla anguilla</name>
    <name type="common">European freshwater eel</name>
    <name type="synonym">Muraena anguilla</name>
    <dbReference type="NCBI Taxonomy" id="7936"/>
    <lineage>
        <taxon>Eukaryota</taxon>
        <taxon>Metazoa</taxon>
        <taxon>Chordata</taxon>
        <taxon>Craniata</taxon>
        <taxon>Vertebrata</taxon>
        <taxon>Euteleostomi</taxon>
        <taxon>Actinopterygii</taxon>
        <taxon>Neopterygii</taxon>
        <taxon>Teleostei</taxon>
        <taxon>Anguilliformes</taxon>
        <taxon>Anguillidae</taxon>
        <taxon>Anguilla</taxon>
    </lineage>
</organism>
<name>A0A0E9VQ48_ANGAN</name>
<accession>A0A0E9VQ48</accession>
<reference evidence="1" key="2">
    <citation type="journal article" date="2015" name="Fish Shellfish Immunol.">
        <title>Early steps in the European eel (Anguilla anguilla)-Vibrio vulnificus interaction in the gills: Role of the RtxA13 toxin.</title>
        <authorList>
            <person name="Callol A."/>
            <person name="Pajuelo D."/>
            <person name="Ebbesson L."/>
            <person name="Teles M."/>
            <person name="MacKenzie S."/>
            <person name="Amaro C."/>
        </authorList>
    </citation>
    <scope>NUCLEOTIDE SEQUENCE</scope>
</reference>
<evidence type="ECO:0000313" key="1">
    <source>
        <dbReference type="EMBL" id="JAH80234.1"/>
    </source>
</evidence>
<protein>
    <submittedName>
        <fullName evidence="1">Uncharacterized protein</fullName>
    </submittedName>
</protein>
<reference evidence="1" key="1">
    <citation type="submission" date="2014-11" db="EMBL/GenBank/DDBJ databases">
        <authorList>
            <person name="Amaro Gonzalez C."/>
        </authorList>
    </citation>
    <scope>NUCLEOTIDE SEQUENCE</scope>
</reference>
<dbReference type="EMBL" id="GBXM01028343">
    <property type="protein sequence ID" value="JAH80234.1"/>
    <property type="molecule type" value="Transcribed_RNA"/>
</dbReference>
<sequence>MEEARSCHRGPLGGPRMCRCQTQIPDHSSPSSCSSAL</sequence>
<dbReference type="AlphaFoldDB" id="A0A0E9VQ48"/>